<sequence length="361" mass="39629">MKLKGILDTVLSTAVGLRQLTAQQNYGNACPTIPLWYSLMKAIGMASFEGAYVLGEVPFILPRMSPYDASGQLNSTDCYYANDIEPKDPIVREPCSDVELDCAKFCNPMGDIESVYVSACKPRAEISMELLGLDELDDVSQRDEVESSARDSDANISVDDESPLMIRTITFLWTTNLPLTKQTRPFFVDNESSTEESEDVLMDDESESTSETSVSSIASSIHIPFDAHMLPGTGEDIPPCFPLCIADSDNIGMAISSVCLSRTGTVARVLLGWLDLEFDNNEFLPTPHIACADPDSEATTVLGAYDLSDPIDALNFAQFIIGLDRSFDAIKTYTLNPRIQELPWRSDDVVISKLDDRATAE</sequence>
<dbReference type="OrthoDB" id="2756799at2759"/>
<accession>A0A1C7M459</accession>
<feature type="region of interest" description="Disordered" evidence="1">
    <location>
        <begin position="188"/>
        <end position="213"/>
    </location>
</feature>
<dbReference type="AlphaFoldDB" id="A0A1C7M459"/>
<proteinExistence type="predicted"/>
<gene>
    <name evidence="2" type="ORF">A0H81_08967</name>
</gene>
<reference evidence="2 3" key="1">
    <citation type="submission" date="2016-03" db="EMBL/GenBank/DDBJ databases">
        <title>Whole genome sequencing of Grifola frondosa 9006-11.</title>
        <authorList>
            <person name="Min B."/>
            <person name="Park H."/>
            <person name="Kim J.-G."/>
            <person name="Cho H."/>
            <person name="Oh Y.-L."/>
            <person name="Kong W.-S."/>
            <person name="Choi I.-G."/>
        </authorList>
    </citation>
    <scope>NUCLEOTIDE SEQUENCE [LARGE SCALE GENOMIC DNA]</scope>
    <source>
        <strain evidence="2 3">9006-11</strain>
    </source>
</reference>
<protein>
    <submittedName>
        <fullName evidence="2">Uncharacterized protein</fullName>
    </submittedName>
</protein>
<comment type="caution">
    <text evidence="2">The sequence shown here is derived from an EMBL/GenBank/DDBJ whole genome shotgun (WGS) entry which is preliminary data.</text>
</comment>
<dbReference type="EMBL" id="LUGG01000011">
    <property type="protein sequence ID" value="OBZ71730.1"/>
    <property type="molecule type" value="Genomic_DNA"/>
</dbReference>
<keyword evidence="3" id="KW-1185">Reference proteome</keyword>
<dbReference type="Proteomes" id="UP000092993">
    <property type="component" value="Unassembled WGS sequence"/>
</dbReference>
<organism evidence="2 3">
    <name type="scientific">Grifola frondosa</name>
    <name type="common">Maitake</name>
    <name type="synonym">Polyporus frondosus</name>
    <dbReference type="NCBI Taxonomy" id="5627"/>
    <lineage>
        <taxon>Eukaryota</taxon>
        <taxon>Fungi</taxon>
        <taxon>Dikarya</taxon>
        <taxon>Basidiomycota</taxon>
        <taxon>Agaricomycotina</taxon>
        <taxon>Agaricomycetes</taxon>
        <taxon>Polyporales</taxon>
        <taxon>Grifolaceae</taxon>
        <taxon>Grifola</taxon>
    </lineage>
</organism>
<name>A0A1C7M459_GRIFR</name>
<feature type="compositionally biased region" description="Acidic residues" evidence="1">
    <location>
        <begin position="192"/>
        <end position="208"/>
    </location>
</feature>
<evidence type="ECO:0000313" key="2">
    <source>
        <dbReference type="EMBL" id="OBZ71730.1"/>
    </source>
</evidence>
<evidence type="ECO:0000256" key="1">
    <source>
        <dbReference type="SAM" id="MobiDB-lite"/>
    </source>
</evidence>
<evidence type="ECO:0000313" key="3">
    <source>
        <dbReference type="Proteomes" id="UP000092993"/>
    </source>
</evidence>